<comment type="caution">
    <text evidence="1">The sequence shown here is derived from an EMBL/GenBank/DDBJ whole genome shotgun (WGS) entry which is preliminary data.</text>
</comment>
<dbReference type="Proteomes" id="UP000054375">
    <property type="component" value="Unassembled WGS sequence"/>
</dbReference>
<evidence type="ECO:0000313" key="2">
    <source>
        <dbReference type="Proteomes" id="UP000054375"/>
    </source>
</evidence>
<keyword evidence="2" id="KW-1185">Reference proteome</keyword>
<accession>A0A101SBD6</accession>
<dbReference type="RefSeq" id="WP_062234704.1">
    <property type="nucleotide sequence ID" value="NZ_JBIBHB010000008.1"/>
</dbReference>
<name>A0A101SBD6_9ACTN</name>
<gene>
    <name evidence="1" type="ORF">AQJ54_06540</name>
</gene>
<dbReference type="AlphaFoldDB" id="A0A101SBD6"/>
<protein>
    <submittedName>
        <fullName evidence="1">Uncharacterized protein</fullName>
    </submittedName>
</protein>
<sequence length="179" mass="19274">MCDGKLRGKAFPTLAGDGGISSQETHDFEPKEWKAAGRCYIYGEKHSVEIDYLFHSDTLEHLDRYKSPGPGTVKTFKVGSVTGYLERTKVRVAKGYVHQNRAWLAVPCAIPGDTPRDHAMLEIEVKEPPPARTLDDELTKAFVSALTLATDYLDGQVFKCAATPSAATSGAASPSASGG</sequence>
<reference evidence="1 2" key="1">
    <citation type="submission" date="2015-10" db="EMBL/GenBank/DDBJ databases">
        <title>Draft genome sequence of Streptomyces griseorubiginosus DSM 40469, type strain for the species Streptomyces griseorubiginosus.</title>
        <authorList>
            <person name="Ruckert C."/>
            <person name="Winkler A."/>
            <person name="Kalinowski J."/>
            <person name="Kampfer P."/>
            <person name="Glaeser S."/>
        </authorList>
    </citation>
    <scope>NUCLEOTIDE SEQUENCE [LARGE SCALE GENOMIC DNA]</scope>
    <source>
        <strain evidence="1 2">DSM 40469</strain>
    </source>
</reference>
<evidence type="ECO:0000313" key="1">
    <source>
        <dbReference type="EMBL" id="KUN70717.1"/>
    </source>
</evidence>
<organism evidence="1 2">
    <name type="scientific">Streptomyces griseorubiginosus</name>
    <dbReference type="NCBI Taxonomy" id="67304"/>
    <lineage>
        <taxon>Bacteria</taxon>
        <taxon>Bacillati</taxon>
        <taxon>Actinomycetota</taxon>
        <taxon>Actinomycetes</taxon>
        <taxon>Kitasatosporales</taxon>
        <taxon>Streptomycetaceae</taxon>
        <taxon>Streptomyces</taxon>
    </lineage>
</organism>
<dbReference type="EMBL" id="LMWV01000003">
    <property type="protein sequence ID" value="KUN70717.1"/>
    <property type="molecule type" value="Genomic_DNA"/>
</dbReference>
<proteinExistence type="predicted"/>